<evidence type="ECO:0000256" key="3">
    <source>
        <dbReference type="ARBA" id="ARBA00023015"/>
    </source>
</evidence>
<dbReference type="SMART" id="SM00258">
    <property type="entry name" value="SAND"/>
    <property type="match status" value="1"/>
</dbReference>
<evidence type="ECO:0000259" key="9">
    <source>
        <dbReference type="PROSITE" id="PS50864"/>
    </source>
</evidence>
<name>A0A8W8N662_MAGGI</name>
<keyword evidence="11" id="KW-1185">Reference proteome</keyword>
<dbReference type="AlphaFoldDB" id="A0A8W8N662"/>
<sequence length="501" mass="57343">MFTSLTLPLFPHSRDLSRSHVITCYAKFKCITDMETFTRSIISPRRESKLVPLPDAKILDVSCGNLRGRLHRELFTCPGIHRECIELEDQSFVTPKKFMYMGEKARLKDWKNAVRINGVQVRKHIDAGHLTFWNHEKMCTGRCQARTAMRPDAIVVNPPPTSYQPPVTLLTTTAENGTMKIQSVSGGDGVPWDEDVSEEQEDIKPDLEQLQLQMIENMNQAQKNIQSTLNIRSPVAYPDFQGDTTDEEDRMLWKGIVELGLVDEFFREIKASLDVLKNRMVRRMVPFEDTRAISVIVKQLGLMSKLKYKLEAHQIDMERQRLRLDREMEDLQRKVKEYEQKKEVLKRKSECFTQLLDMAKKDSMPDAKRSRSDDNASPVQMIFANAASLSNSDVEEGYGEEEGEDLSVLNSDSVTRVRTAKNDSDSGVCIEFENESRDVNEQDNYSGESDGHSQPQAAAEEEKAPKIQPKVTKVSERVRKMPRPRRSTQSKEFVSSEDITE</sequence>
<accession>A0A8W8N662</accession>
<evidence type="ECO:0000256" key="6">
    <source>
        <dbReference type="ARBA" id="ARBA00023242"/>
    </source>
</evidence>
<evidence type="ECO:0000256" key="5">
    <source>
        <dbReference type="ARBA" id="ARBA00023163"/>
    </source>
</evidence>
<dbReference type="GO" id="GO:0003677">
    <property type="term" value="F:DNA binding"/>
    <property type="evidence" value="ECO:0007669"/>
    <property type="project" value="UniProtKB-KW"/>
</dbReference>
<dbReference type="InterPro" id="IPR010919">
    <property type="entry name" value="SAND-like_dom_sf"/>
</dbReference>
<evidence type="ECO:0000256" key="4">
    <source>
        <dbReference type="ARBA" id="ARBA00023125"/>
    </source>
</evidence>
<feature type="region of interest" description="Disordered" evidence="8">
    <location>
        <begin position="418"/>
        <end position="501"/>
    </location>
</feature>
<dbReference type="Gene3D" id="3.10.390.10">
    <property type="entry name" value="SAND domain-like"/>
    <property type="match status" value="1"/>
</dbReference>
<organism evidence="10 11">
    <name type="scientific">Magallana gigas</name>
    <name type="common">Pacific oyster</name>
    <name type="synonym">Crassostrea gigas</name>
    <dbReference type="NCBI Taxonomy" id="29159"/>
    <lineage>
        <taxon>Eukaryota</taxon>
        <taxon>Metazoa</taxon>
        <taxon>Spiralia</taxon>
        <taxon>Lophotrochozoa</taxon>
        <taxon>Mollusca</taxon>
        <taxon>Bivalvia</taxon>
        <taxon>Autobranchia</taxon>
        <taxon>Pteriomorphia</taxon>
        <taxon>Ostreida</taxon>
        <taxon>Ostreoidea</taxon>
        <taxon>Ostreidae</taxon>
        <taxon>Magallana</taxon>
    </lineage>
</organism>
<dbReference type="PANTHER" id="PTHR10417">
    <property type="entry name" value="GLUCOCORTICOID MODULATORY ELEMENT-BINDING PROTEIN"/>
    <property type="match status" value="1"/>
</dbReference>
<dbReference type="Proteomes" id="UP000005408">
    <property type="component" value="Unassembled WGS sequence"/>
</dbReference>
<dbReference type="SUPFAM" id="SSF63763">
    <property type="entry name" value="SAND domain-like"/>
    <property type="match status" value="1"/>
</dbReference>
<dbReference type="PROSITE" id="PS50864">
    <property type="entry name" value="SAND"/>
    <property type="match status" value="1"/>
</dbReference>
<keyword evidence="2" id="KW-0862">Zinc</keyword>
<keyword evidence="4" id="KW-0238">DNA-binding</keyword>
<dbReference type="GO" id="GO:0046872">
    <property type="term" value="F:metal ion binding"/>
    <property type="evidence" value="ECO:0007669"/>
    <property type="project" value="UniProtKB-KW"/>
</dbReference>
<evidence type="ECO:0000256" key="2">
    <source>
        <dbReference type="ARBA" id="ARBA00022833"/>
    </source>
</evidence>
<evidence type="ECO:0000313" key="11">
    <source>
        <dbReference type="Proteomes" id="UP000005408"/>
    </source>
</evidence>
<evidence type="ECO:0000256" key="7">
    <source>
        <dbReference type="SAM" id="Coils"/>
    </source>
</evidence>
<dbReference type="EnsemblMetazoa" id="G4825.3">
    <property type="protein sequence ID" value="G4825.3:cds"/>
    <property type="gene ID" value="G4825"/>
</dbReference>
<dbReference type="Pfam" id="PF25892">
    <property type="entry name" value="Spe-44"/>
    <property type="match status" value="1"/>
</dbReference>
<keyword evidence="7" id="KW-0175">Coiled coil</keyword>
<evidence type="ECO:0000313" key="10">
    <source>
        <dbReference type="EnsemblMetazoa" id="G4825.3:cds"/>
    </source>
</evidence>
<dbReference type="PANTHER" id="PTHR10417:SF4">
    <property type="entry name" value="SAND DOMAIN-CONTAINING PROTEIN-RELATED"/>
    <property type="match status" value="1"/>
</dbReference>
<evidence type="ECO:0000256" key="1">
    <source>
        <dbReference type="ARBA" id="ARBA00022723"/>
    </source>
</evidence>
<dbReference type="Pfam" id="PF01342">
    <property type="entry name" value="SAND"/>
    <property type="match status" value="1"/>
</dbReference>
<keyword evidence="3" id="KW-0805">Transcription regulation</keyword>
<feature type="region of interest" description="Disordered" evidence="8">
    <location>
        <begin position="391"/>
        <end position="410"/>
    </location>
</feature>
<proteinExistence type="predicted"/>
<feature type="domain" description="SAND" evidence="9">
    <location>
        <begin position="48"/>
        <end position="131"/>
    </location>
</feature>
<dbReference type="InterPro" id="IPR059099">
    <property type="entry name" value="GMEB1/2/Spe-44_dom"/>
</dbReference>
<keyword evidence="6" id="KW-0539">Nucleus</keyword>
<feature type="coiled-coil region" evidence="7">
    <location>
        <begin position="310"/>
        <end position="355"/>
    </location>
</feature>
<dbReference type="InterPro" id="IPR000770">
    <property type="entry name" value="SAND_dom"/>
</dbReference>
<reference evidence="10" key="1">
    <citation type="submission" date="2022-08" db="UniProtKB">
        <authorList>
            <consortium name="EnsemblMetazoa"/>
        </authorList>
    </citation>
    <scope>IDENTIFICATION</scope>
    <source>
        <strain evidence="10">05x7-T-G4-1.051#20</strain>
    </source>
</reference>
<protein>
    <recommendedName>
        <fullName evidence="9">SAND domain-containing protein</fullName>
    </recommendedName>
</protein>
<keyword evidence="1" id="KW-0479">Metal-binding</keyword>
<feature type="compositionally biased region" description="Acidic residues" evidence="8">
    <location>
        <begin position="393"/>
        <end position="405"/>
    </location>
</feature>
<evidence type="ECO:0000256" key="8">
    <source>
        <dbReference type="SAM" id="MobiDB-lite"/>
    </source>
</evidence>
<keyword evidence="5" id="KW-0804">Transcription</keyword>